<evidence type="ECO:0000256" key="2">
    <source>
        <dbReference type="ARBA" id="ARBA00022723"/>
    </source>
</evidence>
<evidence type="ECO:0000256" key="3">
    <source>
        <dbReference type="ARBA" id="ARBA00022801"/>
    </source>
</evidence>
<dbReference type="InterPro" id="IPR000150">
    <property type="entry name" value="Cof"/>
</dbReference>
<dbReference type="PANTHER" id="PTHR47267">
    <property type="match status" value="1"/>
</dbReference>
<sequence length="277" mass="30688">MAYRAVVVDMDGTLLNSKHHISAYTLDTIQHLIQRGIPVVIATGRPHPDVFHTINSCGVRGTYVITSNGARLSDPQLKTIASLDLDEGLITELIGLSSEPGVQDEKEEPFSVNLFQHDEWVTNMAKEQLLPMFGMSGFRYRVVEDLHSHPKDGVHELFFMAQPNTLLRLEEVIKARFEGRVSCMRSTPITLDVVHYNANKATAMAEVARLLGVELKDIVAFGDGMNDLKMLAAAGKGYIMGNAQQRLRDALPDMEVIGTNDEDGVAKKLREIFSITI</sequence>
<dbReference type="SFLD" id="SFLDG01140">
    <property type="entry name" value="C2.B:_Phosphomannomutase_and_P"/>
    <property type="match status" value="1"/>
</dbReference>
<protein>
    <submittedName>
        <fullName evidence="6">Uncharacterized protein TCIL3000_11_8960</fullName>
    </submittedName>
</protein>
<dbReference type="InterPro" id="IPR006379">
    <property type="entry name" value="HAD-SF_hydro_IIB"/>
</dbReference>
<keyword evidence="2" id="KW-0479">Metal-binding</keyword>
<dbReference type="NCBIfam" id="TIGR00099">
    <property type="entry name" value="Cof-subfamily"/>
    <property type="match status" value="1"/>
</dbReference>
<dbReference type="Gene3D" id="3.40.50.1000">
    <property type="entry name" value="HAD superfamily/HAD-like"/>
    <property type="match status" value="1"/>
</dbReference>
<dbReference type="Pfam" id="PF08282">
    <property type="entry name" value="Hydrolase_3"/>
    <property type="match status" value="1"/>
</dbReference>
<comment type="similarity">
    <text evidence="5">Belongs to the HAD-like hydrolase superfamily. Cof family.</text>
</comment>
<dbReference type="EMBL" id="HE575324">
    <property type="protein sequence ID" value="CCC95439.1"/>
    <property type="molecule type" value="Genomic_DNA"/>
</dbReference>
<evidence type="ECO:0000256" key="4">
    <source>
        <dbReference type="ARBA" id="ARBA00022842"/>
    </source>
</evidence>
<dbReference type="SFLD" id="SFLDG01144">
    <property type="entry name" value="C2.B.4:_PGP_Like"/>
    <property type="match status" value="1"/>
</dbReference>
<dbReference type="PROSITE" id="PS01229">
    <property type="entry name" value="COF_2"/>
    <property type="match status" value="1"/>
</dbReference>
<dbReference type="InterPro" id="IPR036412">
    <property type="entry name" value="HAD-like_sf"/>
</dbReference>
<gene>
    <name evidence="6" type="ORF">TCIL3000_11_8960</name>
</gene>
<keyword evidence="3" id="KW-0378">Hydrolase</keyword>
<dbReference type="SFLD" id="SFLDS00003">
    <property type="entry name" value="Haloacid_Dehalogenase"/>
    <property type="match status" value="1"/>
</dbReference>
<dbReference type="PROSITE" id="PS01228">
    <property type="entry name" value="COF_1"/>
    <property type="match status" value="1"/>
</dbReference>
<accession>G0V1B8</accession>
<dbReference type="GO" id="GO:0046872">
    <property type="term" value="F:metal ion binding"/>
    <property type="evidence" value="ECO:0007669"/>
    <property type="project" value="UniProtKB-KW"/>
</dbReference>
<dbReference type="VEuPathDB" id="TriTrypDB:TcIL3000.11.8960"/>
<evidence type="ECO:0000256" key="1">
    <source>
        <dbReference type="ARBA" id="ARBA00001946"/>
    </source>
</evidence>
<dbReference type="CDD" id="cd07516">
    <property type="entry name" value="HAD_Pase"/>
    <property type="match status" value="1"/>
</dbReference>
<organism evidence="6">
    <name type="scientific">Trypanosoma congolense (strain IL3000)</name>
    <dbReference type="NCBI Taxonomy" id="1068625"/>
    <lineage>
        <taxon>Eukaryota</taxon>
        <taxon>Discoba</taxon>
        <taxon>Euglenozoa</taxon>
        <taxon>Kinetoplastea</taxon>
        <taxon>Metakinetoplastina</taxon>
        <taxon>Trypanosomatida</taxon>
        <taxon>Trypanosomatidae</taxon>
        <taxon>Trypanosoma</taxon>
        <taxon>Nannomonas</taxon>
    </lineage>
</organism>
<dbReference type="GO" id="GO:0016787">
    <property type="term" value="F:hydrolase activity"/>
    <property type="evidence" value="ECO:0007669"/>
    <property type="project" value="UniProtKB-KW"/>
</dbReference>
<dbReference type="AlphaFoldDB" id="G0V1B8"/>
<reference evidence="6" key="1">
    <citation type="journal article" date="2012" name="Proc. Natl. Acad. Sci. U.S.A.">
        <title>Antigenic diversity is generated by distinct evolutionary mechanisms in African trypanosome species.</title>
        <authorList>
            <person name="Jackson A.P."/>
            <person name="Berry A."/>
            <person name="Aslett M."/>
            <person name="Allison H.C."/>
            <person name="Burton P."/>
            <person name="Vavrova-Anderson J."/>
            <person name="Brown R."/>
            <person name="Browne H."/>
            <person name="Corton N."/>
            <person name="Hauser H."/>
            <person name="Gamble J."/>
            <person name="Gilderthorp R."/>
            <person name="Marcello L."/>
            <person name="McQuillan J."/>
            <person name="Otto T.D."/>
            <person name="Quail M.A."/>
            <person name="Sanders M.J."/>
            <person name="van Tonder A."/>
            <person name="Ginger M.L."/>
            <person name="Field M.C."/>
            <person name="Barry J.D."/>
            <person name="Hertz-Fowler C."/>
            <person name="Berriman M."/>
        </authorList>
    </citation>
    <scope>NUCLEOTIDE SEQUENCE</scope>
    <source>
        <strain evidence="6">IL3000</strain>
    </source>
</reference>
<dbReference type="Gene3D" id="3.30.1240.10">
    <property type="match status" value="1"/>
</dbReference>
<proteinExistence type="inferred from homology"/>
<dbReference type="SUPFAM" id="SSF56784">
    <property type="entry name" value="HAD-like"/>
    <property type="match status" value="1"/>
</dbReference>
<evidence type="ECO:0000313" key="6">
    <source>
        <dbReference type="EMBL" id="CCC95439.1"/>
    </source>
</evidence>
<comment type="cofactor">
    <cofactor evidence="1">
        <name>Mg(2+)</name>
        <dbReference type="ChEBI" id="CHEBI:18420"/>
    </cofactor>
</comment>
<dbReference type="PANTHER" id="PTHR47267:SF5">
    <property type="entry name" value="DEHALOGENASE-LIKE HYDROLASE, PUTATIVE-RELATED"/>
    <property type="match status" value="1"/>
</dbReference>
<dbReference type="InterPro" id="IPR023214">
    <property type="entry name" value="HAD_sf"/>
</dbReference>
<keyword evidence="4" id="KW-0460">Magnesium</keyword>
<name>G0V1B8_TRYCI</name>
<dbReference type="NCBIfam" id="TIGR01484">
    <property type="entry name" value="HAD-SF-IIB"/>
    <property type="match status" value="1"/>
</dbReference>
<evidence type="ECO:0000256" key="5">
    <source>
        <dbReference type="ARBA" id="ARBA00034778"/>
    </source>
</evidence>